<gene>
    <name evidence="2" type="ORF">FJV41_04420</name>
</gene>
<protein>
    <submittedName>
        <fullName evidence="2">Uncharacterized protein</fullName>
    </submittedName>
</protein>
<evidence type="ECO:0000256" key="1">
    <source>
        <dbReference type="SAM" id="MobiDB-lite"/>
    </source>
</evidence>
<name>A0A540X7J2_9BACT</name>
<proteinExistence type="predicted"/>
<comment type="caution">
    <text evidence="2">The sequence shown here is derived from an EMBL/GenBank/DDBJ whole genome shotgun (WGS) entry which is preliminary data.</text>
</comment>
<dbReference type="Proteomes" id="UP000315369">
    <property type="component" value="Unassembled WGS sequence"/>
</dbReference>
<organism evidence="2 3">
    <name type="scientific">Myxococcus llanfairpwllgwyngyllgogerychwyrndrobwllllantysiliogogogochensis</name>
    <dbReference type="NCBI Taxonomy" id="2590453"/>
    <lineage>
        <taxon>Bacteria</taxon>
        <taxon>Pseudomonadati</taxon>
        <taxon>Myxococcota</taxon>
        <taxon>Myxococcia</taxon>
        <taxon>Myxococcales</taxon>
        <taxon>Cystobacterineae</taxon>
        <taxon>Myxococcaceae</taxon>
        <taxon>Myxococcus</taxon>
    </lineage>
</organism>
<keyword evidence="3" id="KW-1185">Reference proteome</keyword>
<sequence length="118" mass="12717">MTPKLSSARHSLHLRQVPKQPAMQEPITIQGATGNGGSAPPGSFIGNPMLMRDRFDMGPSNMGGPSVGIDGHCCPTRKYNKGMSQGPGLLSQSDSFSMGRPQDRDSMRMRDMLEAPMI</sequence>
<dbReference type="AlphaFoldDB" id="A0A540X7J2"/>
<reference evidence="2 3" key="1">
    <citation type="submission" date="2019-06" db="EMBL/GenBank/DDBJ databases">
        <authorList>
            <person name="Livingstone P."/>
            <person name="Whitworth D."/>
        </authorList>
    </citation>
    <scope>NUCLEOTIDE SEQUENCE [LARGE SCALE GENOMIC DNA]</scope>
    <source>
        <strain evidence="2 3">AM401</strain>
    </source>
</reference>
<feature type="region of interest" description="Disordered" evidence="1">
    <location>
        <begin position="1"/>
        <end position="106"/>
    </location>
</feature>
<evidence type="ECO:0000313" key="2">
    <source>
        <dbReference type="EMBL" id="TQF17180.1"/>
    </source>
</evidence>
<evidence type="ECO:0000313" key="3">
    <source>
        <dbReference type="Proteomes" id="UP000315369"/>
    </source>
</evidence>
<dbReference type="EMBL" id="VIFM01000011">
    <property type="protein sequence ID" value="TQF17180.1"/>
    <property type="molecule type" value="Genomic_DNA"/>
</dbReference>
<dbReference type="RefSeq" id="WP_141641142.1">
    <property type="nucleotide sequence ID" value="NZ_VIFM01000011.1"/>
</dbReference>
<accession>A0A540X7J2</accession>